<evidence type="ECO:0000313" key="3">
    <source>
        <dbReference type="Proteomes" id="UP000585638"/>
    </source>
</evidence>
<protein>
    <submittedName>
        <fullName evidence="2">Uncharacterized protein</fullName>
    </submittedName>
</protein>
<comment type="caution">
    <text evidence="2">The sequence shown here is derived from an EMBL/GenBank/DDBJ whole genome shotgun (WGS) entry which is preliminary data.</text>
</comment>
<gene>
    <name evidence="2" type="ORF">BJ998_008326</name>
</gene>
<dbReference type="Proteomes" id="UP000585638">
    <property type="component" value="Unassembled WGS sequence"/>
</dbReference>
<feature type="chain" id="PRO_5031274003" evidence="1">
    <location>
        <begin position="34"/>
        <end position="164"/>
    </location>
</feature>
<proteinExistence type="predicted"/>
<keyword evidence="3" id="KW-1185">Reference proteome</keyword>
<accession>A0A7W9NKW4</accession>
<dbReference type="RefSeq" id="WP_184869535.1">
    <property type="nucleotide sequence ID" value="NZ_BAAAWY010000011.1"/>
</dbReference>
<feature type="signal peptide" evidence="1">
    <location>
        <begin position="1"/>
        <end position="33"/>
    </location>
</feature>
<reference evidence="2 3" key="1">
    <citation type="submission" date="2020-08" db="EMBL/GenBank/DDBJ databases">
        <title>Sequencing the genomes of 1000 actinobacteria strains.</title>
        <authorList>
            <person name="Klenk H.-P."/>
        </authorList>
    </citation>
    <scope>NUCLEOTIDE SEQUENCE [LARGE SCALE GENOMIC DNA]</scope>
    <source>
        <strain evidence="2 3">DSM 43851</strain>
    </source>
</reference>
<dbReference type="AlphaFoldDB" id="A0A7W9NKW4"/>
<evidence type="ECO:0000256" key="1">
    <source>
        <dbReference type="SAM" id="SignalP"/>
    </source>
</evidence>
<keyword evidence="1" id="KW-0732">Signal</keyword>
<sequence>MTDRRNARRWRMFVASTATAMVAVLATQAPAYAAKSSTVWPTQHDYNWDYGREWFAVEATTMSAGDCEEKNGYVTLSPPDADGNVYMGWGTGILLTHHTNHADVWHQKFEFMTAWGTTVLTVGGFDGPQMTKINWEYSEYHWQYARMDPQLWPLISQVRWTGDC</sequence>
<name>A0A7W9NKW4_9PSEU</name>
<organism evidence="2 3">
    <name type="scientific">Kutzneria kofuensis</name>
    <dbReference type="NCBI Taxonomy" id="103725"/>
    <lineage>
        <taxon>Bacteria</taxon>
        <taxon>Bacillati</taxon>
        <taxon>Actinomycetota</taxon>
        <taxon>Actinomycetes</taxon>
        <taxon>Pseudonocardiales</taxon>
        <taxon>Pseudonocardiaceae</taxon>
        <taxon>Kutzneria</taxon>
    </lineage>
</organism>
<dbReference type="EMBL" id="JACHIR010000002">
    <property type="protein sequence ID" value="MBB5897067.1"/>
    <property type="molecule type" value="Genomic_DNA"/>
</dbReference>
<evidence type="ECO:0000313" key="2">
    <source>
        <dbReference type="EMBL" id="MBB5897067.1"/>
    </source>
</evidence>